<feature type="domain" description="RRM" evidence="4">
    <location>
        <begin position="275"/>
        <end position="346"/>
    </location>
</feature>
<comment type="caution">
    <text evidence="5">The sequence shown here is derived from an EMBL/GenBank/DDBJ whole genome shotgun (WGS) entry which is preliminary data.</text>
</comment>
<evidence type="ECO:0000256" key="2">
    <source>
        <dbReference type="PROSITE-ProRule" id="PRU00176"/>
    </source>
</evidence>
<feature type="region of interest" description="Disordered" evidence="3">
    <location>
        <begin position="626"/>
        <end position="729"/>
    </location>
</feature>
<dbReference type="Proteomes" id="UP000244309">
    <property type="component" value="Unassembled WGS sequence"/>
</dbReference>
<feature type="compositionally biased region" description="Polar residues" evidence="3">
    <location>
        <begin position="677"/>
        <end position="691"/>
    </location>
</feature>
<feature type="region of interest" description="Disordered" evidence="3">
    <location>
        <begin position="1"/>
        <end position="163"/>
    </location>
</feature>
<reference evidence="5 6" key="1">
    <citation type="submission" date="2017-12" db="EMBL/GenBank/DDBJ databases">
        <title>Genome Sequence of a Multidrug-Resistant Candida haemulonii Isolate from a Patient with Chronic Leg Ulcers in Israel.</title>
        <authorList>
            <person name="Chow N.A."/>
            <person name="Gade L."/>
            <person name="Batra D."/>
            <person name="Rowe L.A."/>
            <person name="Ben-Ami R."/>
            <person name="Loparev V.N."/>
            <person name="Litvintseva A.P."/>
        </authorList>
    </citation>
    <scope>NUCLEOTIDE SEQUENCE [LARGE SCALE GENOMIC DNA]</scope>
    <source>
        <strain evidence="5 6">B11899</strain>
    </source>
</reference>
<gene>
    <name evidence="5" type="ORF">CXQ85_005278</name>
</gene>
<dbReference type="SMART" id="SM00360">
    <property type="entry name" value="RRM"/>
    <property type="match status" value="1"/>
</dbReference>
<dbReference type="SUPFAM" id="SSF54928">
    <property type="entry name" value="RNA-binding domain, RBD"/>
    <property type="match status" value="1"/>
</dbReference>
<feature type="compositionally biased region" description="Polar residues" evidence="3">
    <location>
        <begin position="60"/>
        <end position="73"/>
    </location>
</feature>
<dbReference type="AlphaFoldDB" id="A0A2V1AY15"/>
<dbReference type="InterPro" id="IPR051186">
    <property type="entry name" value="RRM_HNRPC/RALY_subfam"/>
</dbReference>
<evidence type="ECO:0000256" key="3">
    <source>
        <dbReference type="SAM" id="MobiDB-lite"/>
    </source>
</evidence>
<dbReference type="PANTHER" id="PTHR13968:SF26">
    <property type="entry name" value="RRM DOMAIN-CONTAINING PROTEIN"/>
    <property type="match status" value="1"/>
</dbReference>
<dbReference type="PANTHER" id="PTHR13968">
    <property type="entry name" value="HETEROGENEOUS NUCLEAR RIBONUCLEOPROTEIN"/>
    <property type="match status" value="1"/>
</dbReference>
<dbReference type="SMR" id="A0A2V1AY15"/>
<dbReference type="Gene3D" id="3.30.70.330">
    <property type="match status" value="1"/>
</dbReference>
<feature type="compositionally biased region" description="Basic and acidic residues" evidence="3">
    <location>
        <begin position="7"/>
        <end position="21"/>
    </location>
</feature>
<proteinExistence type="predicted"/>
<dbReference type="VEuPathDB" id="FungiDB:CXQ85_005278"/>
<evidence type="ECO:0000313" key="5">
    <source>
        <dbReference type="EMBL" id="PVH22253.1"/>
    </source>
</evidence>
<dbReference type="InterPro" id="IPR012677">
    <property type="entry name" value="Nucleotide-bd_a/b_plait_sf"/>
</dbReference>
<feature type="compositionally biased region" description="Low complexity" evidence="3">
    <location>
        <begin position="692"/>
        <end position="718"/>
    </location>
</feature>
<accession>A0A2V1AY15</accession>
<dbReference type="GO" id="GO:0003723">
    <property type="term" value="F:RNA binding"/>
    <property type="evidence" value="ECO:0007669"/>
    <property type="project" value="UniProtKB-UniRule"/>
</dbReference>
<dbReference type="OrthoDB" id="10044938at2759"/>
<feature type="compositionally biased region" description="Polar residues" evidence="3">
    <location>
        <begin position="576"/>
        <end position="591"/>
    </location>
</feature>
<dbReference type="RefSeq" id="XP_025343193.1">
    <property type="nucleotide sequence ID" value="XM_025488877.1"/>
</dbReference>
<feature type="compositionally biased region" description="Low complexity" evidence="3">
    <location>
        <begin position="126"/>
        <end position="138"/>
    </location>
</feature>
<protein>
    <recommendedName>
        <fullName evidence="4">RRM domain-containing protein</fullName>
    </recommendedName>
</protein>
<sequence length="729" mass="80402">MDVTPIELRRDEQQEEARSSDVDEYDPAMTLSETGEGKESVNNGSPSLQPERQKSDESGETASSRSSTPSVTVDSAVEGTKEDVESSDDEYDPESVNPSPEPETTRTKDSQEESDDDDYDPEQGLETTSDGEGSSSTSKPAGISSLPSKPPVSAGSATVNDPATSLQEAYEAIMQSDLVKQPEFKRLTPEQQMSLIDQQLKAKGISLPQLDPHANNDARNDPDSKNPSDSQNKDCRRPNMSLPMSAKEESDFVKYTETEVKYSNRRLLDNLPENSRLFIGNLASNSVSKKDLFRICNQYGEVLHILIKGGYGFVQFKTAEQCAACIKGETGVPLHGRVMRLDASSGNKKSTGEQVKFRERVAEKDDDNDEANEIPAHCHLFITIDSTPRLVKETTNAFESAGLTLKVDAIGDEELTEAIPDAAYSGVLAACIIKESKVDLQTFEETEEGGIKFDEYVDLSPSVAVDVVKRMLPPDSASNLKRTHEETQKDYENNESPESHHPHHHRDSHHSKKQKKKDRQRERRANQGHNGHHTSYSPVPPASRHQPYPSNPYGLPQPPPHYPPHAAYPGYGQYPNANPQGNFSPGSASQNFADPSVIQMLQNLDPTTLQQVIGFIQQQQQQQQQSQQHQQFQTSAYQQPAPPMQQQYQGGYTGGYGQPAHPQPPPPAVQQPGQLNVLLSQLQTSQQPYQNQGTPPAAPPGSQQSQQQRPQQPGQSSTLMDMLSRLSKQ</sequence>
<feature type="compositionally biased region" description="Acidic residues" evidence="3">
    <location>
        <begin position="112"/>
        <end position="123"/>
    </location>
</feature>
<feature type="region of interest" description="Disordered" evidence="3">
    <location>
        <begin position="208"/>
        <end position="248"/>
    </location>
</feature>
<feature type="compositionally biased region" description="Low complexity" evidence="3">
    <location>
        <begin position="626"/>
        <end position="650"/>
    </location>
</feature>
<feature type="region of interest" description="Disordered" evidence="3">
    <location>
        <begin position="475"/>
        <end position="591"/>
    </location>
</feature>
<dbReference type="STRING" id="45357.A0A2V1AY15"/>
<dbReference type="InterPro" id="IPR000504">
    <property type="entry name" value="RRM_dom"/>
</dbReference>
<evidence type="ECO:0000259" key="4">
    <source>
        <dbReference type="PROSITE" id="PS50102"/>
    </source>
</evidence>
<feature type="compositionally biased region" description="Low complexity" evidence="3">
    <location>
        <begin position="564"/>
        <end position="575"/>
    </location>
</feature>
<evidence type="ECO:0000256" key="1">
    <source>
        <dbReference type="ARBA" id="ARBA00022884"/>
    </source>
</evidence>
<feature type="compositionally biased region" description="Polar residues" evidence="3">
    <location>
        <begin position="40"/>
        <end position="50"/>
    </location>
</feature>
<name>A0A2V1AY15_9ASCO</name>
<dbReference type="Pfam" id="PF00076">
    <property type="entry name" value="RRM_1"/>
    <property type="match status" value="1"/>
</dbReference>
<organism evidence="5 6">
    <name type="scientific">Candidozyma haemuli</name>
    <dbReference type="NCBI Taxonomy" id="45357"/>
    <lineage>
        <taxon>Eukaryota</taxon>
        <taxon>Fungi</taxon>
        <taxon>Dikarya</taxon>
        <taxon>Ascomycota</taxon>
        <taxon>Saccharomycotina</taxon>
        <taxon>Pichiomycetes</taxon>
        <taxon>Metschnikowiaceae</taxon>
        <taxon>Candidozyma</taxon>
    </lineage>
</organism>
<dbReference type="PROSITE" id="PS50102">
    <property type="entry name" value="RRM"/>
    <property type="match status" value="1"/>
</dbReference>
<evidence type="ECO:0000313" key="6">
    <source>
        <dbReference type="Proteomes" id="UP000244309"/>
    </source>
</evidence>
<feature type="compositionally biased region" description="Basic and acidic residues" evidence="3">
    <location>
        <begin position="214"/>
        <end position="237"/>
    </location>
</feature>
<keyword evidence="6" id="KW-1185">Reference proteome</keyword>
<dbReference type="InterPro" id="IPR035979">
    <property type="entry name" value="RBD_domain_sf"/>
</dbReference>
<dbReference type="GeneID" id="37010608"/>
<dbReference type="EMBL" id="PKFO01000007">
    <property type="protein sequence ID" value="PVH22253.1"/>
    <property type="molecule type" value="Genomic_DNA"/>
</dbReference>
<feature type="compositionally biased region" description="Polar residues" evidence="3">
    <location>
        <begin position="527"/>
        <end position="537"/>
    </location>
</feature>
<feature type="compositionally biased region" description="Basic residues" evidence="3">
    <location>
        <begin position="501"/>
        <end position="518"/>
    </location>
</feature>
<feature type="compositionally biased region" description="Basic and acidic residues" evidence="3">
    <location>
        <begin position="482"/>
        <end position="500"/>
    </location>
</feature>
<keyword evidence="1 2" id="KW-0694">RNA-binding</keyword>